<proteinExistence type="predicted"/>
<evidence type="ECO:0000313" key="2">
    <source>
        <dbReference type="EMBL" id="WQF77495.1"/>
    </source>
</evidence>
<dbReference type="Proteomes" id="UP001322277">
    <property type="component" value="Chromosome 2"/>
</dbReference>
<dbReference type="KEGG" id="cdet:87939012"/>
<evidence type="ECO:0000256" key="1">
    <source>
        <dbReference type="SAM" id="MobiDB-lite"/>
    </source>
</evidence>
<dbReference type="GeneID" id="87939012"/>
<dbReference type="EMBL" id="CP137306">
    <property type="protein sequence ID" value="WQF77495.1"/>
    <property type="molecule type" value="Genomic_DNA"/>
</dbReference>
<reference evidence="3" key="1">
    <citation type="journal article" date="2023" name="bioRxiv">
        <title>Complete genome of the Medicago anthracnose fungus, Colletotrichum destructivum, reveals a mini-chromosome-like region within a core chromosome.</title>
        <authorList>
            <person name="Lapalu N."/>
            <person name="Simon A."/>
            <person name="Lu A."/>
            <person name="Plaumann P.-L."/>
            <person name="Amselem J."/>
            <person name="Pigne S."/>
            <person name="Auger A."/>
            <person name="Koch C."/>
            <person name="Dallery J.-F."/>
            <person name="O'Connell R.J."/>
        </authorList>
    </citation>
    <scope>NUCLEOTIDE SEQUENCE [LARGE SCALE GENOMIC DNA]</scope>
    <source>
        <strain evidence="3">CBS 520.97</strain>
    </source>
</reference>
<evidence type="ECO:0000313" key="3">
    <source>
        <dbReference type="Proteomes" id="UP001322277"/>
    </source>
</evidence>
<dbReference type="RefSeq" id="XP_062774719.1">
    <property type="nucleotide sequence ID" value="XM_062918668.1"/>
</dbReference>
<keyword evidence="3" id="KW-1185">Reference proteome</keyword>
<feature type="region of interest" description="Disordered" evidence="1">
    <location>
        <begin position="13"/>
        <end position="40"/>
    </location>
</feature>
<organism evidence="2 3">
    <name type="scientific">Colletotrichum destructivum</name>
    <dbReference type="NCBI Taxonomy" id="34406"/>
    <lineage>
        <taxon>Eukaryota</taxon>
        <taxon>Fungi</taxon>
        <taxon>Dikarya</taxon>
        <taxon>Ascomycota</taxon>
        <taxon>Pezizomycotina</taxon>
        <taxon>Sordariomycetes</taxon>
        <taxon>Hypocreomycetidae</taxon>
        <taxon>Glomerellales</taxon>
        <taxon>Glomerellaceae</taxon>
        <taxon>Colletotrichum</taxon>
        <taxon>Colletotrichum destructivum species complex</taxon>
    </lineage>
</organism>
<accession>A0AAX4I2M4</accession>
<protein>
    <submittedName>
        <fullName evidence="2">Uncharacterized protein</fullName>
    </submittedName>
</protein>
<name>A0AAX4I2M4_9PEZI</name>
<sequence>MYENAGPISMLSAFLAQSERNPHRQPQESENGDDPDREVASTLGCDLSRLIYDQSEDLSVVVEYLFQHRVTGIRSR</sequence>
<gene>
    <name evidence="2" type="ORF">CDEST_02509</name>
</gene>
<dbReference type="AlphaFoldDB" id="A0AAX4I2M4"/>